<name>A0A090DY13_MESPL</name>
<dbReference type="AlphaFoldDB" id="A0A090DY13"/>
<evidence type="ECO:0000313" key="1">
    <source>
        <dbReference type="EMBL" id="CDX21987.1"/>
    </source>
</evidence>
<dbReference type="EMBL" id="CCMZ01000033">
    <property type="protein sequence ID" value="CDX21987.1"/>
    <property type="molecule type" value="Genomic_DNA"/>
</dbReference>
<reference evidence="2" key="1">
    <citation type="submission" date="2014-08" db="EMBL/GenBank/DDBJ databases">
        <authorList>
            <person name="Moulin L."/>
        </authorList>
    </citation>
    <scope>NUCLEOTIDE SEQUENCE [LARGE SCALE GENOMIC DNA]</scope>
</reference>
<organism evidence="1 2">
    <name type="scientific">Mesorhizobium plurifarium</name>
    <dbReference type="NCBI Taxonomy" id="69974"/>
    <lineage>
        <taxon>Bacteria</taxon>
        <taxon>Pseudomonadati</taxon>
        <taxon>Pseudomonadota</taxon>
        <taxon>Alphaproteobacteria</taxon>
        <taxon>Hyphomicrobiales</taxon>
        <taxon>Phyllobacteriaceae</taxon>
        <taxon>Mesorhizobium</taxon>
    </lineage>
</organism>
<protein>
    <submittedName>
        <fullName evidence="1">Uncharacterized protein</fullName>
    </submittedName>
</protein>
<dbReference type="Proteomes" id="UP000045285">
    <property type="component" value="Unassembled WGS sequence"/>
</dbReference>
<sequence>MRGISLYHKCEHSAHNREHAAERRLHLVQRKHLQMNRPGETIKAWTLESELQAHISVPPPIFIAGLR</sequence>
<evidence type="ECO:0000313" key="2">
    <source>
        <dbReference type="Proteomes" id="UP000045285"/>
    </source>
</evidence>
<accession>A0A090DY13</accession>
<keyword evidence="2" id="KW-1185">Reference proteome</keyword>
<gene>
    <name evidence="1" type="ORF">MPL3356_390072</name>
</gene>
<proteinExistence type="predicted"/>